<dbReference type="Gene3D" id="1.25.40.10">
    <property type="entry name" value="Tetratricopeptide repeat domain"/>
    <property type="match status" value="1"/>
</dbReference>
<keyword evidence="2 3" id="KW-0802">TPR repeat</keyword>
<dbReference type="InterPro" id="IPR011990">
    <property type="entry name" value="TPR-like_helical_dom_sf"/>
</dbReference>
<dbReference type="PANTHER" id="PTHR45831:SF2">
    <property type="entry name" value="LD24721P"/>
    <property type="match status" value="1"/>
</dbReference>
<protein>
    <submittedName>
        <fullName evidence="4">Tetratricopeptide repeat protein</fullName>
    </submittedName>
</protein>
<dbReference type="PANTHER" id="PTHR45831">
    <property type="entry name" value="LD24721P"/>
    <property type="match status" value="1"/>
</dbReference>
<reference evidence="4 5" key="1">
    <citation type="submission" date="2024-09" db="EMBL/GenBank/DDBJ databases">
        <authorList>
            <person name="Sun Q."/>
            <person name="Mori K."/>
        </authorList>
    </citation>
    <scope>NUCLEOTIDE SEQUENCE [LARGE SCALE GENOMIC DNA]</scope>
    <source>
        <strain evidence="4 5">CECT 8726</strain>
    </source>
</reference>
<gene>
    <name evidence="4" type="ORF">ACFFUT_09915</name>
</gene>
<evidence type="ECO:0000256" key="1">
    <source>
        <dbReference type="ARBA" id="ARBA00022737"/>
    </source>
</evidence>
<organism evidence="4 5">
    <name type="scientific">Pseudohalocynthiibacter aestuariivivens</name>
    <dbReference type="NCBI Taxonomy" id="1591409"/>
    <lineage>
        <taxon>Bacteria</taxon>
        <taxon>Pseudomonadati</taxon>
        <taxon>Pseudomonadota</taxon>
        <taxon>Alphaproteobacteria</taxon>
        <taxon>Rhodobacterales</taxon>
        <taxon>Paracoccaceae</taxon>
        <taxon>Pseudohalocynthiibacter</taxon>
    </lineage>
</organism>
<feature type="repeat" description="TPR" evidence="3">
    <location>
        <begin position="99"/>
        <end position="132"/>
    </location>
</feature>
<evidence type="ECO:0000256" key="2">
    <source>
        <dbReference type="ARBA" id="ARBA00022803"/>
    </source>
</evidence>
<dbReference type="InterPro" id="IPR019734">
    <property type="entry name" value="TPR_rpt"/>
</dbReference>
<evidence type="ECO:0000313" key="4">
    <source>
        <dbReference type="EMBL" id="MFB9232096.1"/>
    </source>
</evidence>
<keyword evidence="5" id="KW-1185">Reference proteome</keyword>
<comment type="caution">
    <text evidence="4">The sequence shown here is derived from an EMBL/GenBank/DDBJ whole genome shotgun (WGS) entry which is preliminary data.</text>
</comment>
<proteinExistence type="predicted"/>
<name>A0ABV5JGY3_9RHOB</name>
<dbReference type="Pfam" id="PF13432">
    <property type="entry name" value="TPR_16"/>
    <property type="match status" value="2"/>
</dbReference>
<dbReference type="PROSITE" id="PS50005">
    <property type="entry name" value="TPR"/>
    <property type="match status" value="1"/>
</dbReference>
<dbReference type="RefSeq" id="WP_213890005.1">
    <property type="nucleotide sequence ID" value="NZ_JAGFNU010000008.1"/>
</dbReference>
<sequence>MSVFFNILKPIVALFCVLLTFSVPVRAEEGLDDLFTLLAQPDLQNWEVVEEKIWQEWSRSGSASMNLLLQRGNQALEEEDYEAAIEHLTALIDHAPDFAEGWNARARAYYQIGLYGPAMADLYTTLSLNPRHFAALTGLGVMLEDLERPSEALAVFRQVTAIHPHRPDVITAIERLESQVDGQDI</sequence>
<dbReference type="InterPro" id="IPR047150">
    <property type="entry name" value="SGT"/>
</dbReference>
<accession>A0ABV5JGY3</accession>
<dbReference type="SMART" id="SM00028">
    <property type="entry name" value="TPR"/>
    <property type="match status" value="3"/>
</dbReference>
<evidence type="ECO:0000256" key="3">
    <source>
        <dbReference type="PROSITE-ProRule" id="PRU00339"/>
    </source>
</evidence>
<evidence type="ECO:0000313" key="5">
    <source>
        <dbReference type="Proteomes" id="UP001589683"/>
    </source>
</evidence>
<dbReference type="EMBL" id="JBHMEA010000038">
    <property type="protein sequence ID" value="MFB9232096.1"/>
    <property type="molecule type" value="Genomic_DNA"/>
</dbReference>
<dbReference type="Proteomes" id="UP001589683">
    <property type="component" value="Unassembled WGS sequence"/>
</dbReference>
<keyword evidence="1" id="KW-0677">Repeat</keyword>
<dbReference type="SUPFAM" id="SSF48452">
    <property type="entry name" value="TPR-like"/>
    <property type="match status" value="1"/>
</dbReference>